<gene>
    <name evidence="3" type="ORF">MDMS009_1256</name>
    <name evidence="2" type="ORF">MDMS009_1647</name>
    <name evidence="1" type="ORF">MDMS009_2823</name>
    <name evidence="7" type="ORF">MDMS009_346</name>
    <name evidence="6" type="ORF">MDMS009_430</name>
    <name evidence="5" type="ORF">MDMS009_793</name>
    <name evidence="4" type="ORF">MDMS009_964</name>
</gene>
<accession>C0N2E5</accession>
<protein>
    <submittedName>
        <fullName evidence="7">Uncharacterized protein</fullName>
    </submittedName>
</protein>
<evidence type="ECO:0000313" key="1">
    <source>
        <dbReference type="EMBL" id="EEF78650.1"/>
    </source>
</evidence>
<keyword evidence="8" id="KW-1185">Reference proteome</keyword>
<evidence type="ECO:0000313" key="8">
    <source>
        <dbReference type="Proteomes" id="UP000004679"/>
    </source>
</evidence>
<dbReference type="HOGENOM" id="CLU_2800063_0_0_6"/>
<evidence type="ECO:0000313" key="4">
    <source>
        <dbReference type="EMBL" id="EEF80351.1"/>
    </source>
</evidence>
<dbReference type="RefSeq" id="WP_008290137.1">
    <property type="nucleotide sequence ID" value="NZ_GG657884.1"/>
</dbReference>
<dbReference type="Proteomes" id="UP000004679">
    <property type="component" value="Unassembled WGS sequence"/>
</dbReference>
<evidence type="ECO:0000313" key="7">
    <source>
        <dbReference type="EMBL" id="EEF81026.1"/>
    </source>
</evidence>
<dbReference type="EMBL" id="GG657886">
    <property type="protein sequence ID" value="EEF80944.1"/>
    <property type="molecule type" value="Genomic_DNA"/>
</dbReference>
<evidence type="ECO:0000313" key="3">
    <source>
        <dbReference type="EMBL" id="EEF80099.1"/>
    </source>
</evidence>
<sequence length="71" mass="7846">MSGFVSVEVEGKLYESEYHEVGGVVRVYGDLGDPHKPEVEFTTLGGMKPDQVARILLRRLVKRGVVSPTDD</sequence>
<organism evidence="7 8">
    <name type="scientific">Methylophaga thiooxydans DMS010</name>
    <dbReference type="NCBI Taxonomy" id="637616"/>
    <lineage>
        <taxon>Bacteria</taxon>
        <taxon>Pseudomonadati</taxon>
        <taxon>Pseudomonadota</taxon>
        <taxon>Gammaproteobacteria</taxon>
        <taxon>Thiotrichales</taxon>
        <taxon>Piscirickettsiaceae</taxon>
        <taxon>Methylophaga</taxon>
    </lineage>
</organism>
<dbReference type="EMBL" id="GG657893">
    <property type="protein sequence ID" value="EEF80351.1"/>
    <property type="molecule type" value="Genomic_DNA"/>
</dbReference>
<dbReference type="EMBL" id="GG657906">
    <property type="protein sequence ID" value="EEF78650.1"/>
    <property type="molecule type" value="Genomic_DNA"/>
</dbReference>
<proteinExistence type="predicted"/>
<dbReference type="EMBL" id="GG657898">
    <property type="protein sequence ID" value="EEF79709.1"/>
    <property type="molecule type" value="Genomic_DNA"/>
</dbReference>
<reference evidence="7" key="1">
    <citation type="submission" date="2008-01" db="EMBL/GenBank/DDBJ databases">
        <authorList>
            <person name="Schaefer H."/>
            <person name="Ferriera S."/>
            <person name="Johnson J."/>
            <person name="Kravitz S."/>
            <person name="Beeson K."/>
            <person name="Sutton G."/>
            <person name="Rogers Y.-H."/>
            <person name="Friedman R."/>
            <person name="Frazier M."/>
            <person name="Venter J.C."/>
        </authorList>
    </citation>
    <scope>NUCLEOTIDE SEQUENCE</scope>
    <source>
        <strain evidence="7">DMS010</strain>
    </source>
</reference>
<evidence type="ECO:0000313" key="2">
    <source>
        <dbReference type="EMBL" id="EEF79709.1"/>
    </source>
</evidence>
<dbReference type="EMBL" id="GG657884">
    <property type="protein sequence ID" value="EEF81026.1"/>
    <property type="molecule type" value="Genomic_DNA"/>
</dbReference>
<dbReference type="EMBL" id="GG657892">
    <property type="protein sequence ID" value="EEF80468.1"/>
    <property type="molecule type" value="Genomic_DNA"/>
</dbReference>
<reference evidence="7 8" key="2">
    <citation type="journal article" date="2011" name="J. Bacteriol.">
        <title>Draft genome sequence of the chemolithoheterotrophic, halophilic methylotroph Methylophaga thiooxydans DMS010.</title>
        <authorList>
            <person name="Boden R."/>
            <person name="Ferriera S."/>
            <person name="Johnson J."/>
            <person name="Kelly D.P."/>
            <person name="Murrell J.C."/>
            <person name="Schafer H."/>
        </authorList>
    </citation>
    <scope>NUCLEOTIDE SEQUENCE [LARGE SCALE GENOMIC DNA]</scope>
    <source>
        <strain evidence="7 8">DMS010</strain>
    </source>
</reference>
<name>C0N2E5_9GAMM</name>
<evidence type="ECO:0000313" key="5">
    <source>
        <dbReference type="EMBL" id="EEF80468.1"/>
    </source>
</evidence>
<dbReference type="AlphaFoldDB" id="C0N2E5"/>
<dbReference type="EMBL" id="GG657896">
    <property type="protein sequence ID" value="EEF80099.1"/>
    <property type="molecule type" value="Genomic_DNA"/>
</dbReference>
<evidence type="ECO:0000313" key="6">
    <source>
        <dbReference type="EMBL" id="EEF80944.1"/>
    </source>
</evidence>